<comment type="caution">
    <text evidence="2">The sequence shown here is derived from an EMBL/GenBank/DDBJ whole genome shotgun (WGS) entry which is preliminary data.</text>
</comment>
<feature type="signal peptide" evidence="1">
    <location>
        <begin position="1"/>
        <end position="32"/>
    </location>
</feature>
<accession>A0A066Z0C3</accession>
<dbReference type="OrthoDB" id="3439746at2"/>
<feature type="chain" id="PRO_5001635465" evidence="1">
    <location>
        <begin position="33"/>
        <end position="465"/>
    </location>
</feature>
<proteinExistence type="predicted"/>
<name>A0A066Z0C3_9ACTN</name>
<dbReference type="HOGENOM" id="CLU_596877_0_0_11"/>
<dbReference type="PATRIC" id="fig|1348663.4.peg.4943"/>
<sequence length="465" mass="48394">MRHLPGRRVRVALTATATAFSLALLVPGAAHAAGGTPNTPTDLYNGYQPCSTDPAAPVFSSSGWAGQIEAVTGSTDPSATRLTAQFRYWPVADPTQTATVENTWAVPGREALATFRPAADTTYAWQARTVDPASGAASDWTASCYVAADGAAPSAAPVVTTPGRPEDQWTPGGAPIEYRLDPNGVADVAGYQYSFRGDFSVPYVAHEGDHGIPVLTTPYDADPPYGVRADFVGGPATVRLVPPAGMTSGPVTLSVRSLDRAGNPGPAVQHRIFISPTPPTVTQLSHSPLFGKPVSFRFTPNPGVQAISPVTSYTVKNTRTGTTTVVPAGADGVAETTLLLNHPLGDLLDVTSTSANGWLSSAGQWGSYLDTTPTITSTDFPEDGAGTVGTPGVFHLAPKISGSQIASYTYSFDWGAHTVTVPAGAHGEADLSYTPTESGWGDLYVWATTKDGVDLTSGYYSFTVN</sequence>
<protein>
    <submittedName>
        <fullName evidence="2">Uncharacterized protein</fullName>
    </submittedName>
</protein>
<organism evidence="2 3">
    <name type="scientific">Kitasatospora cheerisanensis KCTC 2395</name>
    <dbReference type="NCBI Taxonomy" id="1348663"/>
    <lineage>
        <taxon>Bacteria</taxon>
        <taxon>Bacillati</taxon>
        <taxon>Actinomycetota</taxon>
        <taxon>Actinomycetes</taxon>
        <taxon>Kitasatosporales</taxon>
        <taxon>Streptomycetaceae</taxon>
        <taxon>Kitasatospora</taxon>
    </lineage>
</organism>
<reference evidence="2 3" key="1">
    <citation type="submission" date="2014-05" db="EMBL/GenBank/DDBJ databases">
        <title>Draft Genome Sequence of Kitasatospora cheerisanensis KCTC 2395.</title>
        <authorList>
            <person name="Nam D.H."/>
        </authorList>
    </citation>
    <scope>NUCLEOTIDE SEQUENCE [LARGE SCALE GENOMIC DNA]</scope>
    <source>
        <strain evidence="2 3">KCTC 2395</strain>
    </source>
</reference>
<gene>
    <name evidence="2" type="ORF">KCH_51070</name>
</gene>
<dbReference type="eggNOG" id="COG3209">
    <property type="taxonomic scope" value="Bacteria"/>
</dbReference>
<evidence type="ECO:0000256" key="1">
    <source>
        <dbReference type="SAM" id="SignalP"/>
    </source>
</evidence>
<dbReference type="EMBL" id="JNBY01000095">
    <property type="protein sequence ID" value="KDN83625.1"/>
    <property type="molecule type" value="Genomic_DNA"/>
</dbReference>
<keyword evidence="1" id="KW-0732">Signal</keyword>
<dbReference type="Proteomes" id="UP000027178">
    <property type="component" value="Unassembled WGS sequence"/>
</dbReference>
<dbReference type="RefSeq" id="WP_051653402.1">
    <property type="nucleotide sequence ID" value="NZ_KK853997.1"/>
</dbReference>
<dbReference type="AlphaFoldDB" id="A0A066Z0C3"/>
<evidence type="ECO:0000313" key="3">
    <source>
        <dbReference type="Proteomes" id="UP000027178"/>
    </source>
</evidence>
<evidence type="ECO:0000313" key="2">
    <source>
        <dbReference type="EMBL" id="KDN83625.1"/>
    </source>
</evidence>
<keyword evidence="3" id="KW-1185">Reference proteome</keyword>